<evidence type="ECO:0000256" key="1">
    <source>
        <dbReference type="SAM" id="MobiDB-lite"/>
    </source>
</evidence>
<dbReference type="AlphaFoldDB" id="A0AAD3CTV4"/>
<dbReference type="InterPro" id="IPR012337">
    <property type="entry name" value="RNaseH-like_sf"/>
</dbReference>
<name>A0AAD3CTV4_9STRA</name>
<evidence type="ECO:0000313" key="3">
    <source>
        <dbReference type="Proteomes" id="UP001054902"/>
    </source>
</evidence>
<feature type="compositionally biased region" description="Basic and acidic residues" evidence="1">
    <location>
        <begin position="539"/>
        <end position="552"/>
    </location>
</feature>
<feature type="compositionally biased region" description="Basic and acidic residues" evidence="1">
    <location>
        <begin position="147"/>
        <end position="157"/>
    </location>
</feature>
<evidence type="ECO:0000313" key="2">
    <source>
        <dbReference type="EMBL" id="GFH50519.1"/>
    </source>
</evidence>
<organism evidence="2 3">
    <name type="scientific">Chaetoceros tenuissimus</name>
    <dbReference type="NCBI Taxonomy" id="426638"/>
    <lineage>
        <taxon>Eukaryota</taxon>
        <taxon>Sar</taxon>
        <taxon>Stramenopiles</taxon>
        <taxon>Ochrophyta</taxon>
        <taxon>Bacillariophyta</taxon>
        <taxon>Coscinodiscophyceae</taxon>
        <taxon>Chaetocerotophycidae</taxon>
        <taxon>Chaetocerotales</taxon>
        <taxon>Chaetocerotaceae</taxon>
        <taxon>Chaetoceros</taxon>
    </lineage>
</organism>
<dbReference type="Gene3D" id="3.30.420.10">
    <property type="entry name" value="Ribonuclease H-like superfamily/Ribonuclease H"/>
    <property type="match status" value="1"/>
</dbReference>
<reference evidence="2 3" key="1">
    <citation type="journal article" date="2021" name="Sci. Rep.">
        <title>The genome of the diatom Chaetoceros tenuissimus carries an ancient integrated fragment of an extant virus.</title>
        <authorList>
            <person name="Hongo Y."/>
            <person name="Kimura K."/>
            <person name="Takaki Y."/>
            <person name="Yoshida Y."/>
            <person name="Baba S."/>
            <person name="Kobayashi G."/>
            <person name="Nagasaki K."/>
            <person name="Hano T."/>
            <person name="Tomaru Y."/>
        </authorList>
    </citation>
    <scope>NUCLEOTIDE SEQUENCE [LARGE SCALE GENOMIC DNA]</scope>
    <source>
        <strain evidence="2 3">NIES-3715</strain>
    </source>
</reference>
<feature type="region of interest" description="Disordered" evidence="1">
    <location>
        <begin position="117"/>
        <end position="164"/>
    </location>
</feature>
<evidence type="ECO:0008006" key="4">
    <source>
        <dbReference type="Google" id="ProtNLM"/>
    </source>
</evidence>
<feature type="compositionally biased region" description="Basic residues" evidence="1">
    <location>
        <begin position="553"/>
        <end position="565"/>
    </location>
</feature>
<comment type="caution">
    <text evidence="2">The sequence shown here is derived from an EMBL/GenBank/DDBJ whole genome shotgun (WGS) entry which is preliminary data.</text>
</comment>
<protein>
    <recommendedName>
        <fullName evidence="4">Integrase catalytic domain-containing protein</fullName>
    </recommendedName>
</protein>
<dbReference type="EMBL" id="BLLK01000040">
    <property type="protein sequence ID" value="GFH50519.1"/>
    <property type="molecule type" value="Genomic_DNA"/>
</dbReference>
<dbReference type="GO" id="GO:0003676">
    <property type="term" value="F:nucleic acid binding"/>
    <property type="evidence" value="ECO:0007669"/>
    <property type="project" value="InterPro"/>
</dbReference>
<keyword evidence="3" id="KW-1185">Reference proteome</keyword>
<feature type="region of interest" description="Disordered" evidence="1">
    <location>
        <begin position="462"/>
        <end position="570"/>
    </location>
</feature>
<dbReference type="InterPro" id="IPR036397">
    <property type="entry name" value="RNaseH_sf"/>
</dbReference>
<gene>
    <name evidence="2" type="ORF">CTEN210_06995</name>
</gene>
<accession>A0AAD3CTV4</accession>
<feature type="compositionally biased region" description="Basic and acidic residues" evidence="1">
    <location>
        <begin position="462"/>
        <end position="474"/>
    </location>
</feature>
<dbReference type="Proteomes" id="UP001054902">
    <property type="component" value="Unassembled WGS sequence"/>
</dbReference>
<proteinExistence type="predicted"/>
<sequence length="1097" mass="125580">MKIPNLPREACKAHIIDKLASGNLISLGQLCDVGCKAYMDKNRAYVIYNDKIILQGRRSKETNGLWEMELPPAPERINAAVDQATLAERIKFIHASLFSPTLHTWAVKKGLKKAIEPSPAVNNTTPHVIPEEENEKEVVDKQPTLVEEEKPNEKQNENESTPEDLRTQNIYVKCEKLTGQCYTDQTGRMTVTSVSGMNSVLVAYDYDSNLIWGVPMPSRTAAQIVKAYKQIYKMLQTKGFKPKLQRLDNECAKELKDFFDEKSIEYQLTPAGKHSRNLAEKAIQTWKDHFIAGLSSTHPNFPVNQWCKLIEQANITLCLLRPSRINPQLSAYAQCFGVFDYQKTPLAPPGMKVLAHVLPKERQSFAPHVIKGFSVGPAMNHYRCFRIFIPDTGGTRISDTLRWFPHNDIRMPIASEDVLLRSAVQLLRKAIKDRLKNQVLPPLEQDNHDTLTDLNELFQNRDKAAKQEPQEKQIETPVASKNVEVPRVQEKETSEVPRVPKTTQQAHSTKLPRVQKPSQEDTTTSKVEALKSRLRRQVHKDQLRRIQEERNTHRARATRQSRRERKSTQKSEFAYVCSTLNLTEEEEELIRQANEREEVLLSACEEEFIKTQFDKHYLNAVLDEETGKLLELRELLKGKDGKRWSEGSYQELSRLHTGCKKRGIKGTNTIEFITPEEIPKGKKGTYARICADFRPQKEDPFRVRITVGGDKVQYEGETYTPTADITTAKVLFNSVLSTPLAKFMNIDIKDFYLETPMNDPEYMWLPRWVVPQEFIDEHDLEGKFQGDRILVRINKGMYGLPQAGRLAYVQLVKHLRLHGYERAGYTPGLFKHKTRGTVFSLVVDDFGVRYTSQDDANHLINALEEKYTITKDFEGKIFLGLHLDWDYKKRIVRITMPDYVKKALAQFQHKFPTHPQHSPHPCAKIKYGEKVQYAKETVPTDMTKEQLTYCQQVIGVFLFYARAIDSTMLPAIGSIAAHMSTSTWREMKQKITHFLDYAATHPDAEIVYKASNMHLWIHTDASYLTEPKARSRAGGYHYFSSKPKLPIHENDPPPPHNHPVFVLCKIIEAVMSSTQESETGGGYMNAKEGLLIRQAAI</sequence>
<dbReference type="SUPFAM" id="SSF53098">
    <property type="entry name" value="Ribonuclease H-like"/>
    <property type="match status" value="1"/>
</dbReference>
<feature type="compositionally biased region" description="Polar residues" evidence="1">
    <location>
        <begin position="516"/>
        <end position="526"/>
    </location>
</feature>